<feature type="compositionally biased region" description="Polar residues" evidence="2">
    <location>
        <begin position="135"/>
        <end position="145"/>
    </location>
</feature>
<proteinExistence type="predicted"/>
<dbReference type="Proteomes" id="UP000187609">
    <property type="component" value="Unassembled WGS sequence"/>
</dbReference>
<gene>
    <name evidence="3" type="ORF">A4A49_03448</name>
</gene>
<feature type="region of interest" description="Disordered" evidence="2">
    <location>
        <begin position="135"/>
        <end position="183"/>
    </location>
</feature>
<protein>
    <submittedName>
        <fullName evidence="3">Uncharacterized protein</fullName>
    </submittedName>
</protein>
<organism evidence="3 4">
    <name type="scientific">Nicotiana attenuata</name>
    <name type="common">Coyote tobacco</name>
    <dbReference type="NCBI Taxonomy" id="49451"/>
    <lineage>
        <taxon>Eukaryota</taxon>
        <taxon>Viridiplantae</taxon>
        <taxon>Streptophyta</taxon>
        <taxon>Embryophyta</taxon>
        <taxon>Tracheophyta</taxon>
        <taxon>Spermatophyta</taxon>
        <taxon>Magnoliopsida</taxon>
        <taxon>eudicotyledons</taxon>
        <taxon>Gunneridae</taxon>
        <taxon>Pentapetalae</taxon>
        <taxon>asterids</taxon>
        <taxon>lamiids</taxon>
        <taxon>Solanales</taxon>
        <taxon>Solanaceae</taxon>
        <taxon>Nicotianoideae</taxon>
        <taxon>Nicotianeae</taxon>
        <taxon>Nicotiana</taxon>
    </lineage>
</organism>
<keyword evidence="1" id="KW-0175">Coiled coil</keyword>
<dbReference type="OMA" id="YDACCTA"/>
<feature type="compositionally biased region" description="Polar residues" evidence="2">
    <location>
        <begin position="168"/>
        <end position="183"/>
    </location>
</feature>
<sequence length="403" mass="44960">MKKFTSSNYRSRWARAHGSLLEDHLQFLMNTVEPIADTIQDCNEDALVIDKLPALQSKVVEMRADNEPMLHKEVQREEIHTPVVESLIPFGVVVDASNKRLPQEGSDSSKGDQCWKKKRPNPEVVIVVQSVDSPSRTLTAQNKKANNVGALQRVRPQDSGESVAGPNPQKSSSTAKADQEATSISHDEIRAKLGSDLHERPTIAASVFDGKKVVLDIRKEFILKLWTSIQRKLKGSTVDNVSDLEENTKVILEAMGGDDVDISPLRNLLGSLFELAASYNKTRSDLSEKVEENAISDVEVHLTNAMIEEEEKVREVSSIRQSLVTVKEKIEKLREKEKNLEALLEVVEKEVEEAKLGASTARKEYDACCTALLTADDLADLEKKKKYLEAMLKDLANYKLCLD</sequence>
<dbReference type="SMR" id="A0A1J6IN20"/>
<evidence type="ECO:0000313" key="3">
    <source>
        <dbReference type="EMBL" id="OIT01952.1"/>
    </source>
</evidence>
<dbReference type="Gramene" id="OIT01952">
    <property type="protein sequence ID" value="OIT01952"/>
    <property type="gene ID" value="A4A49_03448"/>
</dbReference>
<dbReference type="EMBL" id="MJEQ01037188">
    <property type="protein sequence ID" value="OIT01952.1"/>
    <property type="molecule type" value="Genomic_DNA"/>
</dbReference>
<evidence type="ECO:0000313" key="4">
    <source>
        <dbReference type="Proteomes" id="UP000187609"/>
    </source>
</evidence>
<feature type="coiled-coil region" evidence="1">
    <location>
        <begin position="316"/>
        <end position="398"/>
    </location>
</feature>
<reference evidence="3" key="1">
    <citation type="submission" date="2016-11" db="EMBL/GenBank/DDBJ databases">
        <title>The genome of Nicotiana attenuata.</title>
        <authorList>
            <person name="Xu S."/>
            <person name="Brockmoeller T."/>
            <person name="Gaquerel E."/>
            <person name="Navarro A."/>
            <person name="Kuhl H."/>
            <person name="Gase K."/>
            <person name="Ling Z."/>
            <person name="Zhou W."/>
            <person name="Kreitzer C."/>
            <person name="Stanke M."/>
            <person name="Tang H."/>
            <person name="Lyons E."/>
            <person name="Pandey P."/>
            <person name="Pandey S.P."/>
            <person name="Timmermann B."/>
            <person name="Baldwin I.T."/>
        </authorList>
    </citation>
    <scope>NUCLEOTIDE SEQUENCE [LARGE SCALE GENOMIC DNA]</scope>
    <source>
        <strain evidence="3">UT</strain>
    </source>
</reference>
<comment type="caution">
    <text evidence="3">The sequence shown here is derived from an EMBL/GenBank/DDBJ whole genome shotgun (WGS) entry which is preliminary data.</text>
</comment>
<dbReference type="AlphaFoldDB" id="A0A1J6IN20"/>
<evidence type="ECO:0000256" key="2">
    <source>
        <dbReference type="SAM" id="MobiDB-lite"/>
    </source>
</evidence>
<accession>A0A1J6IN20</accession>
<keyword evidence="4" id="KW-1185">Reference proteome</keyword>
<evidence type="ECO:0000256" key="1">
    <source>
        <dbReference type="SAM" id="Coils"/>
    </source>
</evidence>
<name>A0A1J6IN20_NICAT</name>